<feature type="compositionally biased region" description="Basic residues" evidence="7">
    <location>
        <begin position="678"/>
        <end position="688"/>
    </location>
</feature>
<name>A0A4E0R8D9_FASHE</name>
<dbReference type="PROSITE" id="PS00108">
    <property type="entry name" value="PROTEIN_KINASE_ST"/>
    <property type="match status" value="1"/>
</dbReference>
<dbReference type="Pfam" id="PF00069">
    <property type="entry name" value="Pkinase"/>
    <property type="match status" value="1"/>
</dbReference>
<dbReference type="InterPro" id="IPR000719">
    <property type="entry name" value="Prot_kinase_dom"/>
</dbReference>
<dbReference type="Gene3D" id="3.30.200.20">
    <property type="entry name" value="Phosphorylase Kinase, domain 1"/>
    <property type="match status" value="1"/>
</dbReference>
<dbReference type="GO" id="GO:0004674">
    <property type="term" value="F:protein serine/threonine kinase activity"/>
    <property type="evidence" value="ECO:0007669"/>
    <property type="project" value="UniProtKB-KW"/>
</dbReference>
<keyword evidence="2" id="KW-0808">Transferase</keyword>
<dbReference type="InterPro" id="IPR011009">
    <property type="entry name" value="Kinase-like_dom_sf"/>
</dbReference>
<accession>A0A4E0R8D9</accession>
<sequence>MRRRLDDPEMLSTEVLLNMLLSYRDSEDYDAMVTLVDDVRKLPMRSKMVELCMIQYLYAFALNGRKQPGDRDRALTVINNLLTTCEKPSADMYGLLGRIHKERFVESKFTDQGALKAAIESYRNGFQADPNEYMGVNLANLLVCTGQELNTSQELNRICNVLNLRIGRKGDISKLTDYWDVATFFEVRVLLEEYTSAVRAVERIYAMDPPEWQLASTLRNIRLINHFRKSAHDKAKLTPARKLFDFWMEFLSDVVTESGQSLQSSTNGPCLSADLTVNGNSFLPNGDLTDSMVHTLRDTYAVLVSETHSDRFEPAYVQINVTAEPKSLRIWLYLSEDASLSLRKPLDSSEEECLDLLDKTVFGNEEGTLSDVSFTTEDIKGIRFYMVVRDSLLSAYEPAGFLLDDDPQEVVRFEYEVDDNGQRIVLGKGSFGTVYSGRELTREVKIAIKALNNINSSEFQSLSEEIRLHSRLNHRNIVRYLGSDVRDGIFVILMELVPGGSLSSLLRKYGALKEEIVASYSMQILEGLKYLHDNRIIHRDIKADNVLVNMYNGDIKITDFGTSKRLIGLDPRACTVAGTMRYMAPELVVGRRGYGYPVDIWSFGCTVVEMLTATVPFVELENAFAAFYTIGRDKKHPTIPPTVSTLCHNFLMRTFDSNPDARATAGQLLVDEFIETHRKTKRRPKGKTPRTPDRLVSSAPMVSSCCVDSGSVGFHHCLGGTDDHSHKRANCVPGYRVQIESDEDEHDKTNDESKTVGADRLQRRWRLGTEQTPCARLSQGSLNQTVQETSTYSSSSTMHADSKFSLMDQLRQHFLSLFGCCSNPIPATYGHSASPRRQPQRAGSGLFKRFLSLAPSEINTLQSQDTTNTHAPSSACETGHFVLPSEVDVRQILGTPVSLPAEMEDVPVRTSVLHGNSEPSVPTAVDQNSFIPGKILKPKRSNGEEPAISTRVRERLAASGELLPTLHLRDRPPVLNGFKLSDSGSLLNRSSSSGPTPTTASFGASADTFGFLKQDSEARHLLTIALRSQKKTVLTNWHYLVSRQSGVHLPVLQSSASPSTGVGFKSPPPVSVFSPIPETKSIVAETATENTTALSVSDTKTPNQYMSHCTNLGDTSNATGTAEVSVAPLTTRDAFELELLECLLDMLLDHLEGGTTWSNMTQYLISPTSITQPITCQGLVSKNSSSDIATRFDSLLRRLIEQLQGGLPGTVSLPNSPLLVEFLHTAFLMMWTAFDKPLHTQLNRPHELLAWHKLISDAVALAVHNLAVLDECGDMRHPGPDGMFPEGRLVTLRRSRTFAARAGGPAAHVRDEMNRRALTHSQDQFEASPPMRPRIRPLSMAYHSNDRQRTLSFEMNQPDSTTGISVGGVSGPGIASDLDTAARRRASFAGNSERSSLYRRSTGNFGPSPLTEELNEDETSLRTVNVDPGLNGELIRLSTQHNQLLTSMIQQRHSEVDYLRALAPEAVAYNQDLATGCSNLQEWFISLNLSGSDLEKLYSQGITDEEDFLKTVTKEDLWRLNLSGGAVLRIWRKLSKLRQAASVTIASQL</sequence>
<feature type="compositionally biased region" description="Polar residues" evidence="7">
    <location>
        <begin position="913"/>
        <end position="930"/>
    </location>
</feature>
<keyword evidence="1" id="KW-0723">Serine/threonine-protein kinase</keyword>
<dbReference type="SUPFAM" id="SSF56112">
    <property type="entry name" value="Protein kinase-like (PK-like)"/>
    <property type="match status" value="1"/>
</dbReference>
<feature type="compositionally biased region" description="Polar residues" evidence="7">
    <location>
        <begin position="1389"/>
        <end position="1405"/>
    </location>
</feature>
<evidence type="ECO:0000256" key="1">
    <source>
        <dbReference type="ARBA" id="ARBA00022527"/>
    </source>
</evidence>
<evidence type="ECO:0000259" key="8">
    <source>
        <dbReference type="PROSITE" id="PS50011"/>
    </source>
</evidence>
<evidence type="ECO:0000256" key="2">
    <source>
        <dbReference type="ARBA" id="ARBA00022679"/>
    </source>
</evidence>
<dbReference type="InterPro" id="IPR025136">
    <property type="entry name" value="MAP3K_TRAF-bd"/>
</dbReference>
<dbReference type="Proteomes" id="UP000230066">
    <property type="component" value="Unassembled WGS sequence"/>
</dbReference>
<feature type="binding site" evidence="6">
    <location>
        <position position="449"/>
    </location>
    <ligand>
        <name>ATP</name>
        <dbReference type="ChEBI" id="CHEBI:30616"/>
    </ligand>
</feature>
<dbReference type="PANTHER" id="PTHR11584:SF394">
    <property type="entry name" value="APOPTOTIC SIGNAL-REGULATING KINASE 1, ISOFORM C"/>
    <property type="match status" value="1"/>
</dbReference>
<gene>
    <name evidence="9" type="ORF">D915_004118</name>
</gene>
<dbReference type="Gene3D" id="1.10.510.10">
    <property type="entry name" value="Transferase(Phosphotransferase) domain 1"/>
    <property type="match status" value="1"/>
</dbReference>
<feature type="region of interest" description="Disordered" evidence="7">
    <location>
        <begin position="912"/>
        <end position="948"/>
    </location>
</feature>
<protein>
    <submittedName>
        <fullName evidence="9">Mitogen-activated protein kinase kinase kinase 15</fullName>
    </submittedName>
</protein>
<keyword evidence="3 6" id="KW-0547">Nucleotide-binding</keyword>
<evidence type="ECO:0000256" key="6">
    <source>
        <dbReference type="PROSITE-ProRule" id="PRU10141"/>
    </source>
</evidence>
<dbReference type="PANTHER" id="PTHR11584">
    <property type="entry name" value="SERINE/THREONINE PROTEIN KINASE"/>
    <property type="match status" value="1"/>
</dbReference>
<dbReference type="InterPro" id="IPR017441">
    <property type="entry name" value="Protein_kinase_ATP_BS"/>
</dbReference>
<comment type="caution">
    <text evidence="9">The sequence shown here is derived from an EMBL/GenBank/DDBJ whole genome shotgun (WGS) entry which is preliminary data.</text>
</comment>
<dbReference type="PROSITE" id="PS00107">
    <property type="entry name" value="PROTEIN_KINASE_ATP"/>
    <property type="match status" value="1"/>
</dbReference>
<dbReference type="EMBL" id="JXXN02001335">
    <property type="protein sequence ID" value="THD24999.1"/>
    <property type="molecule type" value="Genomic_DNA"/>
</dbReference>
<keyword evidence="10" id="KW-1185">Reference proteome</keyword>
<evidence type="ECO:0000256" key="7">
    <source>
        <dbReference type="SAM" id="MobiDB-lite"/>
    </source>
</evidence>
<dbReference type="GO" id="GO:0035556">
    <property type="term" value="P:intracellular signal transduction"/>
    <property type="evidence" value="ECO:0007669"/>
    <property type="project" value="UniProtKB-ARBA"/>
</dbReference>
<dbReference type="Pfam" id="PF13281">
    <property type="entry name" value="MAP3K_TRAF_bd"/>
    <property type="match status" value="1"/>
</dbReference>
<keyword evidence="4 9" id="KW-0418">Kinase</keyword>
<feature type="domain" description="Protein kinase" evidence="8">
    <location>
        <begin position="420"/>
        <end position="674"/>
    </location>
</feature>
<evidence type="ECO:0000256" key="4">
    <source>
        <dbReference type="ARBA" id="ARBA00022777"/>
    </source>
</evidence>
<proteinExistence type="predicted"/>
<dbReference type="PROSITE" id="PS50011">
    <property type="entry name" value="PROTEIN_KINASE_DOM"/>
    <property type="match status" value="1"/>
</dbReference>
<evidence type="ECO:0000313" key="9">
    <source>
        <dbReference type="EMBL" id="THD24999.1"/>
    </source>
</evidence>
<evidence type="ECO:0000256" key="5">
    <source>
        <dbReference type="ARBA" id="ARBA00022840"/>
    </source>
</evidence>
<dbReference type="InterPro" id="IPR008271">
    <property type="entry name" value="Ser/Thr_kinase_AS"/>
</dbReference>
<dbReference type="SMART" id="SM00220">
    <property type="entry name" value="S_TKc"/>
    <property type="match status" value="1"/>
</dbReference>
<feature type="region of interest" description="Disordered" evidence="7">
    <location>
        <begin position="741"/>
        <end position="761"/>
    </location>
</feature>
<feature type="region of interest" description="Disordered" evidence="7">
    <location>
        <begin position="676"/>
        <end position="696"/>
    </location>
</feature>
<feature type="region of interest" description="Disordered" evidence="7">
    <location>
        <begin position="1389"/>
        <end position="1412"/>
    </location>
</feature>
<evidence type="ECO:0000313" key="10">
    <source>
        <dbReference type="Proteomes" id="UP000230066"/>
    </source>
</evidence>
<dbReference type="GO" id="GO:0005524">
    <property type="term" value="F:ATP binding"/>
    <property type="evidence" value="ECO:0007669"/>
    <property type="project" value="UniProtKB-UniRule"/>
</dbReference>
<reference evidence="9" key="1">
    <citation type="submission" date="2019-03" db="EMBL/GenBank/DDBJ databases">
        <title>Improved annotation for the trematode Fasciola hepatica.</title>
        <authorList>
            <person name="Choi Y.-J."/>
            <person name="Martin J."/>
            <person name="Mitreva M."/>
        </authorList>
    </citation>
    <scope>NUCLEOTIDE SEQUENCE [LARGE SCALE GENOMIC DNA]</scope>
</reference>
<keyword evidence="5 6" id="KW-0067">ATP-binding</keyword>
<organism evidence="9 10">
    <name type="scientific">Fasciola hepatica</name>
    <name type="common">Liver fluke</name>
    <dbReference type="NCBI Taxonomy" id="6192"/>
    <lineage>
        <taxon>Eukaryota</taxon>
        <taxon>Metazoa</taxon>
        <taxon>Spiralia</taxon>
        <taxon>Lophotrochozoa</taxon>
        <taxon>Platyhelminthes</taxon>
        <taxon>Trematoda</taxon>
        <taxon>Digenea</taxon>
        <taxon>Plagiorchiida</taxon>
        <taxon>Echinostomata</taxon>
        <taxon>Echinostomatoidea</taxon>
        <taxon>Fasciolidae</taxon>
        <taxon>Fasciola</taxon>
    </lineage>
</organism>
<evidence type="ECO:0000256" key="3">
    <source>
        <dbReference type="ARBA" id="ARBA00022741"/>
    </source>
</evidence>